<dbReference type="Proteomes" id="UP000252405">
    <property type="component" value="Unassembled WGS sequence"/>
</dbReference>
<accession>A0A368U0Q4</accession>
<reference evidence="1 2" key="1">
    <citation type="submission" date="2018-07" db="EMBL/GenBank/DDBJ databases">
        <title>Halomonas montanilacus sp. nov., isolated from Lake Pengyan on Tibetan Plateau.</title>
        <authorList>
            <person name="Lu H."/>
            <person name="Xing P."/>
            <person name="Wu Q."/>
        </authorList>
    </citation>
    <scope>NUCLEOTIDE SEQUENCE [LARGE SCALE GENOMIC DNA]</scope>
    <source>
        <strain evidence="1 2">PYC7W</strain>
    </source>
</reference>
<comment type="caution">
    <text evidence="1">The sequence shown here is derived from an EMBL/GenBank/DDBJ whole genome shotgun (WGS) entry which is preliminary data.</text>
</comment>
<organism evidence="1 2">
    <name type="scientific">Billgrantia montanilacus</name>
    <dbReference type="NCBI Taxonomy" id="2282305"/>
    <lineage>
        <taxon>Bacteria</taxon>
        <taxon>Pseudomonadati</taxon>
        <taxon>Pseudomonadota</taxon>
        <taxon>Gammaproteobacteria</taxon>
        <taxon>Oceanospirillales</taxon>
        <taxon>Halomonadaceae</taxon>
        <taxon>Billgrantia</taxon>
    </lineage>
</organism>
<dbReference type="EMBL" id="QPII01000005">
    <property type="protein sequence ID" value="RCV89642.1"/>
    <property type="molecule type" value="Genomic_DNA"/>
</dbReference>
<proteinExistence type="predicted"/>
<sequence>MRTLERKRSGTQALRQQVDWWGAGIRPAMWRTRDNKDSRRRGELSQAAQRHTMFNLLAFGAQKRMGREVDMAGVAMRSPMEIADEGGGRCCVLDMAGHVMVCLGGGGMRRRTMGKKQQHQAQECEQPMAQPCRKGQGLA</sequence>
<evidence type="ECO:0000313" key="1">
    <source>
        <dbReference type="EMBL" id="RCV89642.1"/>
    </source>
</evidence>
<dbReference type="AlphaFoldDB" id="A0A368U0Q4"/>
<gene>
    <name evidence="1" type="ORF">DU505_08525</name>
</gene>
<protein>
    <submittedName>
        <fullName evidence="1">Uncharacterized protein</fullName>
    </submittedName>
</protein>
<evidence type="ECO:0000313" key="2">
    <source>
        <dbReference type="Proteomes" id="UP000252405"/>
    </source>
</evidence>
<keyword evidence="2" id="KW-1185">Reference proteome</keyword>
<name>A0A368U0Q4_9GAMM</name>